<dbReference type="NCBIfam" id="NF033788">
    <property type="entry name" value="HTH_metalloreg"/>
    <property type="match status" value="1"/>
</dbReference>
<feature type="domain" description="HTH arsR-type" evidence="5">
    <location>
        <begin position="28"/>
        <end position="121"/>
    </location>
</feature>
<comment type="caution">
    <text evidence="6">The sequence shown here is derived from an EMBL/GenBank/DDBJ whole genome shotgun (WGS) entry which is preliminary data.</text>
</comment>
<dbReference type="PRINTS" id="PR00778">
    <property type="entry name" value="HTHARSR"/>
</dbReference>
<dbReference type="PANTHER" id="PTHR43132:SF6">
    <property type="entry name" value="HTH-TYPE TRANSCRIPTIONAL REPRESSOR CZRA"/>
    <property type="match status" value="1"/>
</dbReference>
<dbReference type="InterPro" id="IPR018334">
    <property type="entry name" value="ArsR_HTH"/>
</dbReference>
<keyword evidence="1" id="KW-0805">Transcription regulation</keyword>
<name>A0A1V4IA28_9FIRM</name>
<dbReference type="PROSITE" id="PS50987">
    <property type="entry name" value="HTH_ARSR_2"/>
    <property type="match status" value="1"/>
</dbReference>
<evidence type="ECO:0000313" key="6">
    <source>
        <dbReference type="EMBL" id="OPJ56734.1"/>
    </source>
</evidence>
<dbReference type="PROSITE" id="PS00846">
    <property type="entry name" value="HTH_ARSR_1"/>
    <property type="match status" value="1"/>
</dbReference>
<gene>
    <name evidence="6" type="ORF">CLOTH_00160</name>
</gene>
<proteinExistence type="predicted"/>
<organism evidence="6 7">
    <name type="scientific">Alkalithermobacter paradoxus</name>
    <dbReference type="NCBI Taxonomy" id="29349"/>
    <lineage>
        <taxon>Bacteria</taxon>
        <taxon>Bacillati</taxon>
        <taxon>Bacillota</taxon>
        <taxon>Clostridia</taxon>
        <taxon>Peptostreptococcales</taxon>
        <taxon>Tepidibacteraceae</taxon>
        <taxon>Alkalithermobacter</taxon>
    </lineage>
</organism>
<dbReference type="OrthoDB" id="9794330at2"/>
<dbReference type="Pfam" id="PF01022">
    <property type="entry name" value="HTH_5"/>
    <property type="match status" value="1"/>
</dbReference>
<dbReference type="AlphaFoldDB" id="A0A1V4IA28"/>
<dbReference type="InterPro" id="IPR001845">
    <property type="entry name" value="HTH_ArsR_DNA-bd_dom"/>
</dbReference>
<dbReference type="InterPro" id="IPR011991">
    <property type="entry name" value="ArsR-like_HTH"/>
</dbReference>
<evidence type="ECO:0000256" key="2">
    <source>
        <dbReference type="ARBA" id="ARBA00023125"/>
    </source>
</evidence>
<dbReference type="SMART" id="SM00418">
    <property type="entry name" value="HTH_ARSR"/>
    <property type="match status" value="1"/>
</dbReference>
<dbReference type="InterPro" id="IPR036390">
    <property type="entry name" value="WH_DNA-bd_sf"/>
</dbReference>
<dbReference type="STRING" id="29349.CLOTH_00160"/>
<dbReference type="GO" id="GO:0003677">
    <property type="term" value="F:DNA binding"/>
    <property type="evidence" value="ECO:0007669"/>
    <property type="project" value="UniProtKB-KW"/>
</dbReference>
<evidence type="ECO:0000313" key="7">
    <source>
        <dbReference type="Proteomes" id="UP000190140"/>
    </source>
</evidence>
<dbReference type="InterPro" id="IPR051011">
    <property type="entry name" value="Metal_resp_trans_reg"/>
</dbReference>
<evidence type="ECO:0000256" key="4">
    <source>
        <dbReference type="ARBA" id="ARBA00043263"/>
    </source>
</evidence>
<dbReference type="InterPro" id="IPR036388">
    <property type="entry name" value="WH-like_DNA-bd_sf"/>
</dbReference>
<evidence type="ECO:0000259" key="5">
    <source>
        <dbReference type="PROSITE" id="PS50987"/>
    </source>
</evidence>
<dbReference type="Gene3D" id="1.10.10.10">
    <property type="entry name" value="Winged helix-like DNA-binding domain superfamily/Winged helix DNA-binding domain"/>
    <property type="match status" value="1"/>
</dbReference>
<dbReference type="EMBL" id="MZGW01000001">
    <property type="protein sequence ID" value="OPJ56734.1"/>
    <property type="molecule type" value="Genomic_DNA"/>
</dbReference>
<keyword evidence="3" id="KW-0804">Transcription</keyword>
<dbReference type="CDD" id="cd00090">
    <property type="entry name" value="HTH_ARSR"/>
    <property type="match status" value="1"/>
</dbReference>
<dbReference type="PANTHER" id="PTHR43132">
    <property type="entry name" value="ARSENICAL RESISTANCE OPERON REPRESSOR ARSR-RELATED"/>
    <property type="match status" value="1"/>
</dbReference>
<dbReference type="RefSeq" id="WP_079410028.1">
    <property type="nucleotide sequence ID" value="NZ_MZGW01000001.1"/>
</dbReference>
<evidence type="ECO:0000256" key="1">
    <source>
        <dbReference type="ARBA" id="ARBA00023015"/>
    </source>
</evidence>
<sequence length="121" mass="14106">MYTKKTFETCDYEFIHEDIVDSVRKDMPCDEVLYDLAELFKVFGDTTRVKILYALFSAEMCVCDIASLLGMSQSAISHQLRVLKQARLVKYRKEGKIVYYSLHDDHIKNIFDCGLVHINEK</sequence>
<protein>
    <recommendedName>
        <fullName evidence="5">HTH arsR-type domain-containing protein</fullName>
    </recommendedName>
</protein>
<dbReference type="Proteomes" id="UP000190140">
    <property type="component" value="Unassembled WGS sequence"/>
</dbReference>
<keyword evidence="4" id="KW-0105">Cadmium resistance</keyword>
<reference evidence="6 7" key="1">
    <citation type="submission" date="2017-03" db="EMBL/GenBank/DDBJ databases">
        <title>Genome sequence of Clostridium thermoalcaliphilum DSM 7309.</title>
        <authorList>
            <person name="Poehlein A."/>
            <person name="Daniel R."/>
        </authorList>
    </citation>
    <scope>NUCLEOTIDE SEQUENCE [LARGE SCALE GENOMIC DNA]</scope>
    <source>
        <strain evidence="6 7">DSM 7309</strain>
    </source>
</reference>
<dbReference type="GO" id="GO:0003700">
    <property type="term" value="F:DNA-binding transcription factor activity"/>
    <property type="evidence" value="ECO:0007669"/>
    <property type="project" value="InterPro"/>
</dbReference>
<dbReference type="GO" id="GO:0046686">
    <property type="term" value="P:response to cadmium ion"/>
    <property type="evidence" value="ECO:0007669"/>
    <property type="project" value="UniProtKB-KW"/>
</dbReference>
<keyword evidence="7" id="KW-1185">Reference proteome</keyword>
<dbReference type="SUPFAM" id="SSF46785">
    <property type="entry name" value="Winged helix' DNA-binding domain"/>
    <property type="match status" value="1"/>
</dbReference>
<evidence type="ECO:0000256" key="3">
    <source>
        <dbReference type="ARBA" id="ARBA00023163"/>
    </source>
</evidence>
<keyword evidence="2" id="KW-0238">DNA-binding</keyword>
<accession>A0A1V4IA28</accession>